<proteinExistence type="predicted"/>
<accession>A0ABQ6KDI8</accession>
<dbReference type="CDD" id="cd06543">
    <property type="entry name" value="GH18_PF-ChiA-like"/>
    <property type="match status" value="1"/>
</dbReference>
<dbReference type="Proteomes" id="UP001157034">
    <property type="component" value="Unassembled WGS sequence"/>
</dbReference>
<dbReference type="SMART" id="SM00495">
    <property type="entry name" value="ChtBD3"/>
    <property type="match status" value="2"/>
</dbReference>
<dbReference type="InterPro" id="IPR003610">
    <property type="entry name" value="CBM5/12"/>
</dbReference>
<feature type="region of interest" description="Disordered" evidence="2">
    <location>
        <begin position="487"/>
        <end position="507"/>
    </location>
</feature>
<dbReference type="CDD" id="cd12215">
    <property type="entry name" value="ChiC_BD"/>
    <property type="match status" value="2"/>
</dbReference>
<evidence type="ECO:0000256" key="2">
    <source>
        <dbReference type="SAM" id="MobiDB-lite"/>
    </source>
</evidence>
<dbReference type="PANTHER" id="PTHR42976">
    <property type="entry name" value="BIFUNCTIONAL CHITINASE/LYSOZYME-RELATED"/>
    <property type="match status" value="1"/>
</dbReference>
<gene>
    <name evidence="4" type="ORF">GCM10025881_36080</name>
</gene>
<dbReference type="Gene3D" id="3.20.20.80">
    <property type="entry name" value="Glycosidases"/>
    <property type="match status" value="1"/>
</dbReference>
<evidence type="ECO:0000259" key="3">
    <source>
        <dbReference type="SMART" id="SM00495"/>
    </source>
</evidence>
<dbReference type="RefSeq" id="WP_284255290.1">
    <property type="nucleotide sequence ID" value="NZ_BAAAQO010000004.1"/>
</dbReference>
<dbReference type="InterPro" id="IPR052750">
    <property type="entry name" value="GH18_Chitinase"/>
</dbReference>
<protein>
    <submittedName>
        <fullName evidence="4">Glycosyl hydrolase</fullName>
    </submittedName>
</protein>
<feature type="compositionally biased region" description="Low complexity" evidence="2">
    <location>
        <begin position="490"/>
        <end position="503"/>
    </location>
</feature>
<keyword evidence="1 4" id="KW-0378">Hydrolase</keyword>
<dbReference type="GO" id="GO:0016787">
    <property type="term" value="F:hydrolase activity"/>
    <property type="evidence" value="ECO:0007669"/>
    <property type="project" value="UniProtKB-KW"/>
</dbReference>
<feature type="domain" description="Chitin-binding type-3" evidence="3">
    <location>
        <begin position="391"/>
        <end position="439"/>
    </location>
</feature>
<reference evidence="5" key="1">
    <citation type="journal article" date="2019" name="Int. J. Syst. Evol. Microbiol.">
        <title>The Global Catalogue of Microorganisms (GCM) 10K type strain sequencing project: providing services to taxonomists for standard genome sequencing and annotation.</title>
        <authorList>
            <consortium name="The Broad Institute Genomics Platform"/>
            <consortium name="The Broad Institute Genome Sequencing Center for Infectious Disease"/>
            <person name="Wu L."/>
            <person name="Ma J."/>
        </authorList>
    </citation>
    <scope>NUCLEOTIDE SEQUENCE [LARGE SCALE GENOMIC DNA]</scope>
    <source>
        <strain evidence="5">NBRC 108894</strain>
    </source>
</reference>
<dbReference type="Gene3D" id="2.10.10.20">
    <property type="entry name" value="Carbohydrate-binding module superfamily 5/12"/>
    <property type="match status" value="2"/>
</dbReference>
<dbReference type="PANTHER" id="PTHR42976:SF1">
    <property type="entry name" value="GH18 DOMAIN-CONTAINING PROTEIN-RELATED"/>
    <property type="match status" value="1"/>
</dbReference>
<evidence type="ECO:0000313" key="4">
    <source>
        <dbReference type="EMBL" id="GMA96784.1"/>
    </source>
</evidence>
<comment type="caution">
    <text evidence="4">The sequence shown here is derived from an EMBL/GenBank/DDBJ whole genome shotgun (WGS) entry which is preliminary data.</text>
</comment>
<dbReference type="Pfam" id="PF02839">
    <property type="entry name" value="CBM_5_12"/>
    <property type="match status" value="1"/>
</dbReference>
<evidence type="ECO:0000313" key="5">
    <source>
        <dbReference type="Proteomes" id="UP001157034"/>
    </source>
</evidence>
<feature type="domain" description="Chitin-binding type-3" evidence="3">
    <location>
        <begin position="459"/>
        <end position="507"/>
    </location>
</feature>
<keyword evidence="5" id="KW-1185">Reference proteome</keyword>
<organism evidence="4 5">
    <name type="scientific">Pseudolysinimonas kribbensis</name>
    <dbReference type="NCBI Taxonomy" id="433641"/>
    <lineage>
        <taxon>Bacteria</taxon>
        <taxon>Bacillati</taxon>
        <taxon>Actinomycetota</taxon>
        <taxon>Actinomycetes</taxon>
        <taxon>Micrococcales</taxon>
        <taxon>Microbacteriaceae</taxon>
        <taxon>Pseudolysinimonas</taxon>
    </lineage>
</organism>
<dbReference type="EMBL" id="BSVB01000001">
    <property type="protein sequence ID" value="GMA96784.1"/>
    <property type="molecule type" value="Genomic_DNA"/>
</dbReference>
<dbReference type="SUPFAM" id="SSF51445">
    <property type="entry name" value="(Trans)glycosidases"/>
    <property type="match status" value="1"/>
</dbReference>
<evidence type="ECO:0000256" key="1">
    <source>
        <dbReference type="ARBA" id="ARBA00022801"/>
    </source>
</evidence>
<sequence>MSAPVAAPRRRLSVSRLFVVLAVVAALVAGVLFALNWVQSSAAAAAKPWFAGYTDVTATPTFAFETPKGDAGRNVVLSFIVSSTEDACTPSWGAAYTVEQASAQLDLDRRIARLKQAGGDVAVSFGGQRNDELALRCTDTDQLVAAYAGVVDHYDLSTIDLDIEGASLADATAGERRAEAIARLQDTRRAAGKPLAVWLTLPVTPDGLAPEGQKVVQQMLADKVDIAGVNAMTMDFGQSLKKGTSLADGAESALVRVQRQLGVMYRQAGTTLSDPTLWSKVGMTPMIGQNDVEEEVLGLDAAKKLNAFATSHGIGRVSMWSLNRDVTCGANYVTLKVVSDSCSGVDQKGRRFADALGRGLTGELAFAAGKVTTEEPTDARDLTDDPAKSPYQIWTSDGAYLQGTKVVWHHNVYEAKWWTRGDLPDDPVLNAWETPWTLVGPVLPGETPIPQPTLPAGTYPGWKGTDQYDKGDRVLFDGVPFEAKWWTQGDSPAAASSDPDSSPWTPLTEKQIREALSGASDGGVTPAS</sequence>
<dbReference type="SUPFAM" id="SSF51055">
    <property type="entry name" value="Carbohydrate binding domain"/>
    <property type="match status" value="2"/>
</dbReference>
<name>A0ABQ6KDI8_9MICO</name>
<dbReference type="InterPro" id="IPR017853">
    <property type="entry name" value="GH"/>
</dbReference>
<dbReference type="InterPro" id="IPR036573">
    <property type="entry name" value="CBM_sf_5/12"/>
</dbReference>